<reference evidence="1 2" key="1">
    <citation type="journal article" date="2016" name="Int. J. Syst. Evol. Microbiol.">
        <title>Arsenicitalea aurantiaca gen. nov., sp. nov., a new member of the family Hyphomicrobiaceae, isolated from high-arsenic sediment.</title>
        <authorList>
            <person name="Mu Y."/>
            <person name="Zhou L."/>
            <person name="Zeng X.C."/>
            <person name="Liu L."/>
            <person name="Pan Y."/>
            <person name="Chen X."/>
            <person name="Wang J."/>
            <person name="Li S."/>
            <person name="Li W.J."/>
            <person name="Wang Y."/>
        </authorList>
    </citation>
    <scope>NUCLEOTIDE SEQUENCE [LARGE SCALE GENOMIC DNA]</scope>
    <source>
        <strain evidence="1 2">42-50</strain>
    </source>
</reference>
<accession>A0A433XL26</accession>
<evidence type="ECO:0000313" key="1">
    <source>
        <dbReference type="EMBL" id="RUT34763.1"/>
    </source>
</evidence>
<sequence>MVAEFRQGGYRFIPGVFQYSAGVEALPGFEIERVRFSRPVALEAGFGLIERVLADEGVPGTAFCACELRSPAPFTEDGFAAFNTLYVDGLKRLGLMAGADNPVARSNVCPAVLPPAEPSFHAFCFARPSQTDERTFVIAGSAEVPEGMGNYLDHAIARGDLSEAGMAAKVDYVLAAMEDRLGALGRGWADTTGVQVYTVHDIHPHIAGAMIERIGQHLGLTLHHNRPPVQELEFEMDCRRVLRERVLPV</sequence>
<protein>
    <submittedName>
        <fullName evidence="1">Uncharacterized protein</fullName>
    </submittedName>
</protein>
<keyword evidence="2" id="KW-1185">Reference proteome</keyword>
<name>A0A433XL26_9HYPH</name>
<dbReference type="AlphaFoldDB" id="A0A433XL26"/>
<dbReference type="EMBL" id="RZNJ01000001">
    <property type="protein sequence ID" value="RUT34763.1"/>
    <property type="molecule type" value="Genomic_DNA"/>
</dbReference>
<dbReference type="OrthoDB" id="8125412at2"/>
<proteinExistence type="predicted"/>
<gene>
    <name evidence="1" type="ORF">EMQ25_02020</name>
</gene>
<dbReference type="RefSeq" id="WP_127186882.1">
    <property type="nucleotide sequence ID" value="NZ_RZNJ01000001.1"/>
</dbReference>
<comment type="caution">
    <text evidence="1">The sequence shown here is derived from an EMBL/GenBank/DDBJ whole genome shotgun (WGS) entry which is preliminary data.</text>
</comment>
<evidence type="ECO:0000313" key="2">
    <source>
        <dbReference type="Proteomes" id="UP000281547"/>
    </source>
</evidence>
<dbReference type="Proteomes" id="UP000281547">
    <property type="component" value="Unassembled WGS sequence"/>
</dbReference>
<organism evidence="1 2">
    <name type="scientific">Arsenicitalea aurantiaca</name>
    <dbReference type="NCBI Taxonomy" id="1783274"/>
    <lineage>
        <taxon>Bacteria</taxon>
        <taxon>Pseudomonadati</taxon>
        <taxon>Pseudomonadota</taxon>
        <taxon>Alphaproteobacteria</taxon>
        <taxon>Hyphomicrobiales</taxon>
        <taxon>Devosiaceae</taxon>
        <taxon>Arsenicitalea</taxon>
    </lineage>
</organism>